<reference evidence="9 10" key="1">
    <citation type="submission" date="2016-10" db="EMBL/GenBank/DDBJ databases">
        <authorList>
            <person name="de Groot N.N."/>
        </authorList>
    </citation>
    <scope>NUCLEOTIDE SEQUENCE [LARGE SCALE GENOMIC DNA]</scope>
    <source>
        <strain evidence="9 10">ASO4-2</strain>
    </source>
</reference>
<dbReference type="InterPro" id="IPR036136">
    <property type="entry name" value="Nit/Sulf_reduc_fer-like_dom_sf"/>
</dbReference>
<dbReference type="GO" id="GO:0051539">
    <property type="term" value="F:4 iron, 4 sulfur cluster binding"/>
    <property type="evidence" value="ECO:0007669"/>
    <property type="project" value="UniProtKB-KW"/>
</dbReference>
<dbReference type="PROSITE" id="PS00365">
    <property type="entry name" value="NIR_SIR"/>
    <property type="match status" value="1"/>
</dbReference>
<dbReference type="SUPFAM" id="SSF56014">
    <property type="entry name" value="Nitrite and sulphite reductase 4Fe-4S domain-like"/>
    <property type="match status" value="1"/>
</dbReference>
<evidence type="ECO:0000256" key="3">
    <source>
        <dbReference type="ARBA" id="ARBA00022723"/>
    </source>
</evidence>
<keyword evidence="3" id="KW-0479">Metal-binding</keyword>
<dbReference type="InterPro" id="IPR006067">
    <property type="entry name" value="NO2/SO3_Rdtase_4Fe4S_dom"/>
</dbReference>
<keyword evidence="5" id="KW-0408">Iron</keyword>
<evidence type="ECO:0000256" key="1">
    <source>
        <dbReference type="ARBA" id="ARBA00022485"/>
    </source>
</evidence>
<dbReference type="PANTHER" id="PTHR43809">
    <property type="entry name" value="NITRITE REDUCTASE (NADH) LARGE SUBUNIT"/>
    <property type="match status" value="1"/>
</dbReference>
<evidence type="ECO:0000259" key="8">
    <source>
        <dbReference type="Pfam" id="PF03460"/>
    </source>
</evidence>
<evidence type="ECO:0000256" key="5">
    <source>
        <dbReference type="ARBA" id="ARBA00023004"/>
    </source>
</evidence>
<keyword evidence="1" id="KW-0004">4Fe-4S</keyword>
<dbReference type="GO" id="GO:0046872">
    <property type="term" value="F:metal ion binding"/>
    <property type="evidence" value="ECO:0007669"/>
    <property type="project" value="UniProtKB-KW"/>
</dbReference>
<feature type="domain" description="Nitrite/Sulfite reductase ferredoxin-like" evidence="8">
    <location>
        <begin position="5"/>
        <end position="67"/>
    </location>
</feature>
<name>A0A1G6EQP8_9BACT</name>
<evidence type="ECO:0000256" key="4">
    <source>
        <dbReference type="ARBA" id="ARBA00023002"/>
    </source>
</evidence>
<dbReference type="AlphaFoldDB" id="A0A1G6EQP8"/>
<keyword evidence="2" id="KW-0349">Heme</keyword>
<dbReference type="STRING" id="617002.SAMN05660653_03042"/>
<dbReference type="InterPro" id="IPR005117">
    <property type="entry name" value="NiRdtase/SiRdtase_haem-b_fer"/>
</dbReference>
<dbReference type="SUPFAM" id="SSF55124">
    <property type="entry name" value="Nitrite/Sulfite reductase N-terminal domain-like"/>
    <property type="match status" value="1"/>
</dbReference>
<dbReference type="GO" id="GO:0016491">
    <property type="term" value="F:oxidoreductase activity"/>
    <property type="evidence" value="ECO:0007669"/>
    <property type="project" value="UniProtKB-KW"/>
</dbReference>
<dbReference type="Gene3D" id="3.30.413.10">
    <property type="entry name" value="Sulfite Reductase Hemoprotein, domain 1"/>
    <property type="match status" value="1"/>
</dbReference>
<evidence type="ECO:0000259" key="7">
    <source>
        <dbReference type="Pfam" id="PF01077"/>
    </source>
</evidence>
<dbReference type="RefSeq" id="WP_092123611.1">
    <property type="nucleotide sequence ID" value="NZ_FMXO01000021.1"/>
</dbReference>
<organism evidence="9 10">
    <name type="scientific">Desulfonatronum thiosulfatophilum</name>
    <dbReference type="NCBI Taxonomy" id="617002"/>
    <lineage>
        <taxon>Bacteria</taxon>
        <taxon>Pseudomonadati</taxon>
        <taxon>Thermodesulfobacteriota</taxon>
        <taxon>Desulfovibrionia</taxon>
        <taxon>Desulfovibrionales</taxon>
        <taxon>Desulfonatronaceae</taxon>
        <taxon>Desulfonatronum</taxon>
    </lineage>
</organism>
<dbReference type="EMBL" id="FMXO01000021">
    <property type="protein sequence ID" value="SDB59676.1"/>
    <property type="molecule type" value="Genomic_DNA"/>
</dbReference>
<gene>
    <name evidence="9" type="ORF">SAMN05660653_03042</name>
</gene>
<accession>A0A1G6EQP8</accession>
<evidence type="ECO:0000256" key="6">
    <source>
        <dbReference type="ARBA" id="ARBA00023014"/>
    </source>
</evidence>
<evidence type="ECO:0000313" key="9">
    <source>
        <dbReference type="EMBL" id="SDB59676.1"/>
    </source>
</evidence>
<dbReference type="InterPro" id="IPR052034">
    <property type="entry name" value="NasD-like"/>
</dbReference>
<dbReference type="OrthoDB" id="9768666at2"/>
<dbReference type="InterPro" id="IPR017220">
    <property type="entry name" value="Sulphite_reductase_assimil"/>
</dbReference>
<proteinExistence type="predicted"/>
<dbReference type="Proteomes" id="UP000198771">
    <property type="component" value="Unassembled WGS sequence"/>
</dbReference>
<keyword evidence="6" id="KW-0411">Iron-sulfur</keyword>
<dbReference type="PANTHER" id="PTHR43809:SF1">
    <property type="entry name" value="NITRITE REDUCTASE (NADH) LARGE SUBUNIT"/>
    <property type="match status" value="1"/>
</dbReference>
<protein>
    <submittedName>
        <fullName evidence="9">Nitrite/Sulfite reductase ferredoxin-like half domain-containing protein</fullName>
    </submittedName>
</protein>
<sequence length="213" mass="23086">MSDGQRHTKTYNILPGPKMGLITPEYLEAVAAAVRQHDIPLLKITSAQRLAIGGHSPETATEIWRSLGLPDGPQKPAGVHYIQACPGSQWCKYGQQDSLELGRKMDSAVMAVKLPAKTKFGLSGCGMNCCECYVRDVGLFGKKNGWTLIFGGNGGGRPRIGDVIARDLSDEQAVELAQACLKHYASQAKPRERTARFMERTGVEAFKRAVLGA</sequence>
<dbReference type="GO" id="GO:0020037">
    <property type="term" value="F:heme binding"/>
    <property type="evidence" value="ECO:0007669"/>
    <property type="project" value="InterPro"/>
</dbReference>
<keyword evidence="10" id="KW-1185">Reference proteome</keyword>
<dbReference type="PIRSF" id="PIRSF037487">
    <property type="entry name" value="Sulfite_red_assimil"/>
    <property type="match status" value="1"/>
</dbReference>
<dbReference type="Pfam" id="PF03460">
    <property type="entry name" value="NIR_SIR_ferr"/>
    <property type="match status" value="1"/>
</dbReference>
<keyword evidence="4" id="KW-0560">Oxidoreductase</keyword>
<dbReference type="InterPro" id="IPR045854">
    <property type="entry name" value="NO2/SO3_Rdtase_4Fe4S_sf"/>
</dbReference>
<feature type="domain" description="Nitrite/sulphite reductase 4Fe-4S" evidence="7">
    <location>
        <begin position="81"/>
        <end position="210"/>
    </location>
</feature>
<dbReference type="PRINTS" id="PR00397">
    <property type="entry name" value="SIROHAEM"/>
</dbReference>
<evidence type="ECO:0000256" key="2">
    <source>
        <dbReference type="ARBA" id="ARBA00022617"/>
    </source>
</evidence>
<dbReference type="InterPro" id="IPR006066">
    <property type="entry name" value="NO2/SO3_Rdtase_FeS/sirohaem_BS"/>
</dbReference>
<dbReference type="Pfam" id="PF01077">
    <property type="entry name" value="NIR_SIR"/>
    <property type="match status" value="1"/>
</dbReference>
<evidence type="ECO:0000313" key="10">
    <source>
        <dbReference type="Proteomes" id="UP000198771"/>
    </source>
</evidence>